<proteinExistence type="predicted"/>
<dbReference type="Gene3D" id="3.40.50.10860">
    <property type="entry name" value="Leucine Dehydrogenase, chain A, domain 1"/>
    <property type="match status" value="1"/>
</dbReference>
<dbReference type="AlphaFoldDB" id="A0AAW7XN26"/>
<accession>A0AAW7XN26</accession>
<dbReference type="GO" id="GO:0019632">
    <property type="term" value="P:shikimate metabolic process"/>
    <property type="evidence" value="ECO:0007669"/>
    <property type="project" value="TreeGrafter"/>
</dbReference>
<keyword evidence="3" id="KW-0560">Oxidoreductase</keyword>
<name>A0AAW7XN26_9GAMM</name>
<dbReference type="Gene3D" id="3.40.50.720">
    <property type="entry name" value="NAD(P)-binding Rossmann-like Domain"/>
    <property type="match status" value="1"/>
</dbReference>
<evidence type="ECO:0000256" key="2">
    <source>
        <dbReference type="ARBA" id="ARBA00022857"/>
    </source>
</evidence>
<dbReference type="EMBL" id="JAUOPG010000013">
    <property type="protein sequence ID" value="MDO6455161.1"/>
    <property type="molecule type" value="Genomic_DNA"/>
</dbReference>
<feature type="domain" description="Shikimate dehydrogenase substrate binding N-terminal" evidence="5">
    <location>
        <begin position="6"/>
        <end position="91"/>
    </location>
</feature>
<dbReference type="Proteomes" id="UP001169862">
    <property type="component" value="Unassembled WGS sequence"/>
</dbReference>
<keyword evidence="2" id="KW-0521">NADP</keyword>
<dbReference type="GO" id="GO:0005829">
    <property type="term" value="C:cytosol"/>
    <property type="evidence" value="ECO:0007669"/>
    <property type="project" value="TreeGrafter"/>
</dbReference>
<evidence type="ECO:0000256" key="1">
    <source>
        <dbReference type="ARBA" id="ARBA00004871"/>
    </source>
</evidence>
<dbReference type="GO" id="GO:0004764">
    <property type="term" value="F:shikimate 3-dehydrogenase (NADP+) activity"/>
    <property type="evidence" value="ECO:0007669"/>
    <property type="project" value="InterPro"/>
</dbReference>
<protein>
    <submittedName>
        <fullName evidence="6">Shikimate dehydrogenase</fullName>
    </submittedName>
</protein>
<comment type="caution">
    <text evidence="6">The sequence shown here is derived from an EMBL/GenBank/DDBJ whole genome shotgun (WGS) entry which is preliminary data.</text>
</comment>
<dbReference type="Pfam" id="PF08501">
    <property type="entry name" value="Shikimate_dh_N"/>
    <property type="match status" value="1"/>
</dbReference>
<dbReference type="PANTHER" id="PTHR21089">
    <property type="entry name" value="SHIKIMATE DEHYDROGENASE"/>
    <property type="match status" value="1"/>
</dbReference>
<dbReference type="InterPro" id="IPR022893">
    <property type="entry name" value="Shikimate_DH_fam"/>
</dbReference>
<keyword evidence="4" id="KW-0057">Aromatic amino acid biosynthesis</keyword>
<dbReference type="CDD" id="cd01065">
    <property type="entry name" value="NAD_bind_Shikimate_DH"/>
    <property type="match status" value="1"/>
</dbReference>
<dbReference type="InterPro" id="IPR036291">
    <property type="entry name" value="NAD(P)-bd_dom_sf"/>
</dbReference>
<dbReference type="GO" id="GO:0050661">
    <property type="term" value="F:NADP binding"/>
    <property type="evidence" value="ECO:0007669"/>
    <property type="project" value="TreeGrafter"/>
</dbReference>
<dbReference type="SUPFAM" id="SSF53223">
    <property type="entry name" value="Aminoacid dehydrogenase-like, N-terminal domain"/>
    <property type="match status" value="1"/>
</dbReference>
<evidence type="ECO:0000256" key="3">
    <source>
        <dbReference type="ARBA" id="ARBA00023002"/>
    </source>
</evidence>
<keyword evidence="4" id="KW-0028">Amino-acid biosynthesis</keyword>
<dbReference type="SUPFAM" id="SSF51735">
    <property type="entry name" value="NAD(P)-binding Rossmann-fold domains"/>
    <property type="match status" value="1"/>
</dbReference>
<gene>
    <name evidence="6" type="ORF">Q4490_16485</name>
</gene>
<dbReference type="GO" id="GO:0009423">
    <property type="term" value="P:chorismate biosynthetic process"/>
    <property type="evidence" value="ECO:0007669"/>
    <property type="project" value="TreeGrafter"/>
</dbReference>
<evidence type="ECO:0000259" key="5">
    <source>
        <dbReference type="Pfam" id="PF08501"/>
    </source>
</evidence>
<dbReference type="RefSeq" id="WP_303552167.1">
    <property type="nucleotide sequence ID" value="NZ_JAUOPG010000013.1"/>
</dbReference>
<dbReference type="GO" id="GO:0009073">
    <property type="term" value="P:aromatic amino acid family biosynthetic process"/>
    <property type="evidence" value="ECO:0007669"/>
    <property type="project" value="UniProtKB-KW"/>
</dbReference>
<evidence type="ECO:0000313" key="7">
    <source>
        <dbReference type="Proteomes" id="UP001169862"/>
    </source>
</evidence>
<reference evidence="6" key="1">
    <citation type="submission" date="2023-07" db="EMBL/GenBank/DDBJ databases">
        <title>Genome content predicts the carbon catabolic preferences of heterotrophic bacteria.</title>
        <authorList>
            <person name="Gralka M."/>
        </authorList>
    </citation>
    <scope>NUCLEOTIDE SEQUENCE</scope>
    <source>
        <strain evidence="6">I2M16</strain>
    </source>
</reference>
<evidence type="ECO:0000313" key="6">
    <source>
        <dbReference type="EMBL" id="MDO6455161.1"/>
    </source>
</evidence>
<dbReference type="PANTHER" id="PTHR21089:SF1">
    <property type="entry name" value="BIFUNCTIONAL 3-DEHYDROQUINATE DEHYDRATASE_SHIKIMATE DEHYDROGENASE, CHLOROPLASTIC"/>
    <property type="match status" value="1"/>
</dbReference>
<organism evidence="6 7">
    <name type="scientific">Neptunomonas phycophila</name>
    <dbReference type="NCBI Taxonomy" id="1572645"/>
    <lineage>
        <taxon>Bacteria</taxon>
        <taxon>Pseudomonadati</taxon>
        <taxon>Pseudomonadota</taxon>
        <taxon>Gammaproteobacteria</taxon>
        <taxon>Oceanospirillales</taxon>
        <taxon>Oceanospirillaceae</taxon>
        <taxon>Neptunomonas</taxon>
    </lineage>
</organism>
<dbReference type="InterPro" id="IPR013708">
    <property type="entry name" value="Shikimate_DH-bd_N"/>
</dbReference>
<dbReference type="InterPro" id="IPR046346">
    <property type="entry name" value="Aminoacid_DH-like_N_sf"/>
</dbReference>
<evidence type="ECO:0000256" key="4">
    <source>
        <dbReference type="ARBA" id="ARBA00023141"/>
    </source>
</evidence>
<sequence>MIKLGLIGQSIQKSSAPLLHTLLGELHNIPVMYDLHEPADKSPEAFAFTLNRLREEGYTGCNVTFPYKQIAINHATNTNEAVKRVGSTNTLSFIGETVGAANTDYSGFIRGFKSRLGEQPAGKVLLIGAGGVGRAIAFALFDVGATQVMIYDVHEESARSLSESMCTAGLNARFVTKNDIGDAAMDADGLVNCTPIGHYKTPGNPLDQSLFGPQSWAFDAVYTPVDTEFLQVAHQKQMTIVSGFDLFLYQGLDAFTIFTGQSVDAPSVLARFKEKFNVESQFISY</sequence>
<comment type="pathway">
    <text evidence="1">Metabolic intermediate biosynthesis; chorismate biosynthesis; chorismate from D-erythrose 4-phosphate and phosphoenolpyruvate: step 4/7.</text>
</comment>